<evidence type="ECO:0000256" key="1">
    <source>
        <dbReference type="SAM" id="MobiDB-lite"/>
    </source>
</evidence>
<keyword evidence="3" id="KW-1185">Reference proteome</keyword>
<sequence>MPGTRARLINAVRRSMIQRAELQRKIGTARDAFKPAALVDRGKYRLSTAINDTAKVARDEFRANRLPITLAAIAGVAWLLREPIKEYAPRAASRLRDLVDGAVDKFRPGDAGPTDDEILENDDETAE</sequence>
<organism evidence="2 3">
    <name type="scientific">Sphingopyxis jiangsuensis</name>
    <dbReference type="NCBI Taxonomy" id="2871171"/>
    <lineage>
        <taxon>Bacteria</taxon>
        <taxon>Pseudomonadati</taxon>
        <taxon>Pseudomonadota</taxon>
        <taxon>Alphaproteobacteria</taxon>
        <taxon>Sphingomonadales</taxon>
        <taxon>Sphingomonadaceae</taxon>
        <taxon>Sphingopyxis</taxon>
    </lineage>
</organism>
<feature type="region of interest" description="Disordered" evidence="1">
    <location>
        <begin position="103"/>
        <end position="127"/>
    </location>
</feature>
<dbReference type="RefSeq" id="WP_222136266.1">
    <property type="nucleotide sequence ID" value="NZ_JAILXK010000001.1"/>
</dbReference>
<evidence type="ECO:0000313" key="3">
    <source>
        <dbReference type="Proteomes" id="UP001166571"/>
    </source>
</evidence>
<dbReference type="EMBL" id="JAILXK010000001">
    <property type="protein sequence ID" value="MBY4637017.1"/>
    <property type="molecule type" value="Genomic_DNA"/>
</dbReference>
<name>A0ABS7MDC3_9SPHN</name>
<proteinExistence type="predicted"/>
<comment type="caution">
    <text evidence="2">The sequence shown here is derived from an EMBL/GenBank/DDBJ whole genome shotgun (WGS) entry which is preliminary data.</text>
</comment>
<feature type="compositionally biased region" description="Acidic residues" evidence="1">
    <location>
        <begin position="113"/>
        <end position="127"/>
    </location>
</feature>
<evidence type="ECO:0008006" key="4">
    <source>
        <dbReference type="Google" id="ProtNLM"/>
    </source>
</evidence>
<dbReference type="Proteomes" id="UP001166571">
    <property type="component" value="Unassembled WGS sequence"/>
</dbReference>
<protein>
    <recommendedName>
        <fullName evidence="4">DUF3618 domain-containing protein</fullName>
    </recommendedName>
</protein>
<reference evidence="2" key="1">
    <citation type="submission" date="2021-08" db="EMBL/GenBank/DDBJ databases">
        <title>Sphingopyxis panaciterrulae sp. nov., isolated from the surface water of the Yellow Sea.</title>
        <authorList>
            <person name="Gao Z."/>
            <person name="Zhang D."/>
            <person name="Zhang A."/>
        </authorList>
    </citation>
    <scope>NUCLEOTIDE SEQUENCE</scope>
    <source>
        <strain evidence="2">XHP0097</strain>
    </source>
</reference>
<gene>
    <name evidence="2" type="ORF">K5P26_07685</name>
</gene>
<accession>A0ABS7MDC3</accession>
<evidence type="ECO:0000313" key="2">
    <source>
        <dbReference type="EMBL" id="MBY4637017.1"/>
    </source>
</evidence>